<feature type="domain" description="HhH-GPD" evidence="14">
    <location>
        <begin position="52"/>
        <end position="202"/>
    </location>
</feature>
<evidence type="ECO:0000256" key="12">
    <source>
        <dbReference type="ARBA" id="ARBA00023204"/>
    </source>
</evidence>
<evidence type="ECO:0000256" key="1">
    <source>
        <dbReference type="ARBA" id="ARBA00000843"/>
    </source>
</evidence>
<dbReference type="GO" id="GO:0000701">
    <property type="term" value="F:purine-specific mismatch base pair DNA N-glycosylase activity"/>
    <property type="evidence" value="ECO:0007669"/>
    <property type="project" value="UniProtKB-EC"/>
</dbReference>
<keyword evidence="13" id="KW-0326">Glycosidase</keyword>
<name>A0A1Z4LQL6_9CYAN</name>
<dbReference type="InterPro" id="IPR004035">
    <property type="entry name" value="Endouclease-III_FeS-bd_BS"/>
</dbReference>
<keyword evidence="7" id="KW-0479">Metal-binding</keyword>
<dbReference type="PROSITE" id="PS00764">
    <property type="entry name" value="ENDONUCLEASE_III_1"/>
    <property type="match status" value="1"/>
</dbReference>
<dbReference type="InterPro" id="IPR044298">
    <property type="entry name" value="MIG/MutY"/>
</dbReference>
<evidence type="ECO:0000256" key="8">
    <source>
        <dbReference type="ARBA" id="ARBA00022763"/>
    </source>
</evidence>
<accession>A0A1Z4LQL6</accession>
<keyword evidence="9" id="KW-0378">Hydrolase</keyword>
<gene>
    <name evidence="15" type="ORF">NIES267_28970</name>
</gene>
<reference evidence="15 16" key="1">
    <citation type="submission" date="2017-06" db="EMBL/GenBank/DDBJ databases">
        <title>Genome sequencing of cyanobaciteial culture collection at National Institute for Environmental Studies (NIES).</title>
        <authorList>
            <person name="Hirose Y."/>
            <person name="Shimura Y."/>
            <person name="Fujisawa T."/>
            <person name="Nakamura Y."/>
            <person name="Kawachi M."/>
        </authorList>
    </citation>
    <scope>NUCLEOTIDE SEQUENCE [LARGE SCALE GENOMIC DNA]</scope>
    <source>
        <strain evidence="15 16">NIES-267</strain>
    </source>
</reference>
<dbReference type="InterPro" id="IPR003265">
    <property type="entry name" value="HhH-GPD_domain"/>
</dbReference>
<evidence type="ECO:0000256" key="7">
    <source>
        <dbReference type="ARBA" id="ARBA00022723"/>
    </source>
</evidence>
<dbReference type="PANTHER" id="PTHR42944">
    <property type="entry name" value="ADENINE DNA GLYCOSYLASE"/>
    <property type="match status" value="1"/>
</dbReference>
<dbReference type="SUPFAM" id="SSF48150">
    <property type="entry name" value="DNA-glycosylase"/>
    <property type="match status" value="1"/>
</dbReference>
<dbReference type="PANTHER" id="PTHR42944:SF1">
    <property type="entry name" value="ADENINE DNA GLYCOSYLASE"/>
    <property type="match status" value="1"/>
</dbReference>
<dbReference type="Proteomes" id="UP000218418">
    <property type="component" value="Chromosome"/>
</dbReference>
<keyword evidence="12" id="KW-0234">DNA repair</keyword>
<dbReference type="OrthoDB" id="9802365at2"/>
<dbReference type="Gene3D" id="1.10.340.30">
    <property type="entry name" value="Hypothetical protein, domain 2"/>
    <property type="match status" value="1"/>
</dbReference>
<dbReference type="Pfam" id="PF00633">
    <property type="entry name" value="HHH"/>
    <property type="match status" value="1"/>
</dbReference>
<dbReference type="Pfam" id="PF00730">
    <property type="entry name" value="HhH-GPD"/>
    <property type="match status" value="1"/>
</dbReference>
<evidence type="ECO:0000256" key="13">
    <source>
        <dbReference type="ARBA" id="ARBA00023295"/>
    </source>
</evidence>
<evidence type="ECO:0000313" key="15">
    <source>
        <dbReference type="EMBL" id="BAY83408.1"/>
    </source>
</evidence>
<dbReference type="InterPro" id="IPR000445">
    <property type="entry name" value="HhH_motif"/>
</dbReference>
<comment type="cofactor">
    <cofactor evidence="2">
        <name>[4Fe-4S] cluster</name>
        <dbReference type="ChEBI" id="CHEBI:49883"/>
    </cofactor>
</comment>
<dbReference type="CDD" id="cd00056">
    <property type="entry name" value="ENDO3c"/>
    <property type="match status" value="1"/>
</dbReference>
<dbReference type="GO" id="GO:0035485">
    <property type="term" value="F:adenine/guanine mispair binding"/>
    <property type="evidence" value="ECO:0007669"/>
    <property type="project" value="TreeGrafter"/>
</dbReference>
<dbReference type="GO" id="GO:0051539">
    <property type="term" value="F:4 iron, 4 sulfur cluster binding"/>
    <property type="evidence" value="ECO:0007669"/>
    <property type="project" value="UniProtKB-KW"/>
</dbReference>
<evidence type="ECO:0000259" key="14">
    <source>
        <dbReference type="SMART" id="SM00478"/>
    </source>
</evidence>
<evidence type="ECO:0000256" key="3">
    <source>
        <dbReference type="ARBA" id="ARBA00008343"/>
    </source>
</evidence>
<evidence type="ECO:0000256" key="10">
    <source>
        <dbReference type="ARBA" id="ARBA00023004"/>
    </source>
</evidence>
<evidence type="ECO:0000256" key="4">
    <source>
        <dbReference type="ARBA" id="ARBA00012045"/>
    </source>
</evidence>
<dbReference type="FunFam" id="1.10.340.30:FF:000001">
    <property type="entry name" value="Endonuclease III"/>
    <property type="match status" value="1"/>
</dbReference>
<protein>
    <recommendedName>
        <fullName evidence="5">Adenine DNA glycosylase</fullName>
        <ecNumber evidence="4">3.2.2.31</ecNumber>
    </recommendedName>
</protein>
<keyword evidence="8" id="KW-0227">DNA damage</keyword>
<proteinExistence type="inferred from homology"/>
<organism evidence="15 16">
    <name type="scientific">Calothrix parasitica NIES-267</name>
    <dbReference type="NCBI Taxonomy" id="1973488"/>
    <lineage>
        <taxon>Bacteria</taxon>
        <taxon>Bacillati</taxon>
        <taxon>Cyanobacteriota</taxon>
        <taxon>Cyanophyceae</taxon>
        <taxon>Nostocales</taxon>
        <taxon>Calotrichaceae</taxon>
        <taxon>Calothrix</taxon>
    </lineage>
</organism>
<dbReference type="SMART" id="SM00478">
    <property type="entry name" value="ENDO3c"/>
    <property type="match status" value="1"/>
</dbReference>
<comment type="catalytic activity">
    <reaction evidence="1">
        <text>Hydrolyzes free adenine bases from 7,8-dihydro-8-oxoguanine:adenine mismatched double-stranded DNA, leaving an apurinic site.</text>
        <dbReference type="EC" id="3.2.2.31"/>
    </reaction>
</comment>
<evidence type="ECO:0000256" key="9">
    <source>
        <dbReference type="ARBA" id="ARBA00022801"/>
    </source>
</evidence>
<comment type="similarity">
    <text evidence="3">Belongs to the Nth/MutY family.</text>
</comment>
<dbReference type="GO" id="GO:0032357">
    <property type="term" value="F:oxidized purine DNA binding"/>
    <property type="evidence" value="ECO:0007669"/>
    <property type="project" value="TreeGrafter"/>
</dbReference>
<dbReference type="Gene3D" id="1.10.1670.10">
    <property type="entry name" value="Helix-hairpin-Helix base-excision DNA repair enzymes (C-terminal)"/>
    <property type="match status" value="1"/>
</dbReference>
<dbReference type="InterPro" id="IPR011257">
    <property type="entry name" value="DNA_glycosylase"/>
</dbReference>
<dbReference type="GO" id="GO:0006298">
    <property type="term" value="P:mismatch repair"/>
    <property type="evidence" value="ECO:0007669"/>
    <property type="project" value="TreeGrafter"/>
</dbReference>
<evidence type="ECO:0000256" key="2">
    <source>
        <dbReference type="ARBA" id="ARBA00001966"/>
    </source>
</evidence>
<dbReference type="EC" id="3.2.2.31" evidence="4"/>
<evidence type="ECO:0000256" key="6">
    <source>
        <dbReference type="ARBA" id="ARBA00022485"/>
    </source>
</evidence>
<dbReference type="PIRSF" id="PIRSF001435">
    <property type="entry name" value="Nth"/>
    <property type="match status" value="1"/>
</dbReference>
<evidence type="ECO:0000256" key="11">
    <source>
        <dbReference type="ARBA" id="ARBA00023014"/>
    </source>
</evidence>
<dbReference type="EMBL" id="AP018227">
    <property type="protein sequence ID" value="BAY83408.1"/>
    <property type="molecule type" value="Genomic_DNA"/>
</dbReference>
<keyword evidence="10" id="KW-0408">Iron</keyword>
<evidence type="ECO:0000313" key="16">
    <source>
        <dbReference type="Proteomes" id="UP000218418"/>
    </source>
</evidence>
<dbReference type="InterPro" id="IPR003651">
    <property type="entry name" value="Endonuclease3_FeS-loop_motif"/>
</dbReference>
<keyword evidence="11" id="KW-0411">Iron-sulfur</keyword>
<dbReference type="GO" id="GO:0034039">
    <property type="term" value="F:8-oxo-7,8-dihydroguanine DNA N-glycosylase activity"/>
    <property type="evidence" value="ECO:0007669"/>
    <property type="project" value="TreeGrafter"/>
</dbReference>
<sequence>MNLDFDVNKIQKINQKIKWFRRELLTWGEKHRRKFPWRNTTDAYAILVAEFMLQKTNASLVAPLYKKFMEQYPTVEALAKAEFIDIKNILQPLGLSFRAERLYKTAKILIEEYQAEIPDTEAELVKLPGVGKYTARSICANAFGQSKAVIDTNVARIFERFFGIEGGRVKSRCPILWRKAEEIAPENNVGIWNLTLFDFGAGVCTAKNPGCGDCVLRERCDYINREN</sequence>
<dbReference type="GO" id="GO:0006284">
    <property type="term" value="P:base-excision repair"/>
    <property type="evidence" value="ECO:0007669"/>
    <property type="project" value="InterPro"/>
</dbReference>
<dbReference type="SMART" id="SM00525">
    <property type="entry name" value="FES"/>
    <property type="match status" value="1"/>
</dbReference>
<evidence type="ECO:0000256" key="5">
    <source>
        <dbReference type="ARBA" id="ARBA00022023"/>
    </source>
</evidence>
<keyword evidence="6" id="KW-0004">4Fe-4S</keyword>
<dbReference type="InterPro" id="IPR023170">
    <property type="entry name" value="HhH_base_excis_C"/>
</dbReference>
<keyword evidence="16" id="KW-1185">Reference proteome</keyword>
<dbReference type="GO" id="GO:0046872">
    <property type="term" value="F:metal ion binding"/>
    <property type="evidence" value="ECO:0007669"/>
    <property type="project" value="UniProtKB-KW"/>
</dbReference>
<dbReference type="AlphaFoldDB" id="A0A1Z4LQL6"/>